<protein>
    <submittedName>
        <fullName evidence="5">Rubrerythrin-2</fullName>
    </submittedName>
</protein>
<keyword evidence="6" id="KW-1185">Reference proteome</keyword>
<dbReference type="PANTHER" id="PTHR33746">
    <property type="entry name" value="RUBRERYTHRIN"/>
    <property type="match status" value="1"/>
</dbReference>
<dbReference type="Proteomes" id="UP000214588">
    <property type="component" value="Unassembled WGS sequence"/>
</dbReference>
<dbReference type="AlphaFoldDB" id="A0A226C165"/>
<evidence type="ECO:0000313" key="5">
    <source>
        <dbReference type="EMBL" id="OWZ84956.1"/>
    </source>
</evidence>
<evidence type="ECO:0000313" key="6">
    <source>
        <dbReference type="Proteomes" id="UP000214588"/>
    </source>
</evidence>
<organism evidence="5 6">
    <name type="scientific">Natranaerobius trueperi</name>
    <dbReference type="NCBI Taxonomy" id="759412"/>
    <lineage>
        <taxon>Bacteria</taxon>
        <taxon>Bacillati</taxon>
        <taxon>Bacillota</taxon>
        <taxon>Clostridia</taxon>
        <taxon>Natranaerobiales</taxon>
        <taxon>Natranaerobiaceae</taxon>
        <taxon>Natranaerobius</taxon>
    </lineage>
</organism>
<dbReference type="InterPro" id="IPR012347">
    <property type="entry name" value="Ferritin-like"/>
</dbReference>
<evidence type="ECO:0000259" key="4">
    <source>
        <dbReference type="PROSITE" id="PS50905"/>
    </source>
</evidence>
<feature type="domain" description="Ferritin-like diiron" evidence="4">
    <location>
        <begin position="1"/>
        <end position="144"/>
    </location>
</feature>
<dbReference type="InterPro" id="IPR009040">
    <property type="entry name" value="Ferritin-like_diiron"/>
</dbReference>
<dbReference type="InterPro" id="IPR048574">
    <property type="entry name" value="RUBY_RBDX"/>
</dbReference>
<comment type="caution">
    <text evidence="5">The sequence shown here is derived from an EMBL/GenBank/DDBJ whole genome shotgun (WGS) entry which is preliminary data.</text>
</comment>
<dbReference type="Pfam" id="PF21349">
    <property type="entry name" value="RUBY_RBDX"/>
    <property type="match status" value="1"/>
</dbReference>
<dbReference type="PROSITE" id="PS50905">
    <property type="entry name" value="FERRITIN_LIKE"/>
    <property type="match status" value="1"/>
</dbReference>
<dbReference type="GO" id="GO:0016491">
    <property type="term" value="F:oxidoreductase activity"/>
    <property type="evidence" value="ECO:0007669"/>
    <property type="project" value="InterPro"/>
</dbReference>
<name>A0A226C165_9FIRM</name>
<dbReference type="InterPro" id="IPR003251">
    <property type="entry name" value="Rr_diiron-bd_dom"/>
</dbReference>
<keyword evidence="3" id="KW-0249">Electron transport</keyword>
<dbReference type="Gene3D" id="1.20.1260.10">
    <property type="match status" value="1"/>
</dbReference>
<dbReference type="Pfam" id="PF02915">
    <property type="entry name" value="Rubrerythrin"/>
    <property type="match status" value="1"/>
</dbReference>
<dbReference type="InterPro" id="IPR009078">
    <property type="entry name" value="Ferritin-like_SF"/>
</dbReference>
<evidence type="ECO:0000256" key="1">
    <source>
        <dbReference type="ARBA" id="ARBA00001965"/>
    </source>
</evidence>
<accession>A0A226C165</accession>
<sequence>MENNITANKVRSAYGGESQAYMRYQVWGQKAKEEGYPNIARLFKGIAYAEEVHANNHFKVLGDLEGDFLVASMAGFGLKDTRTNLEGAKAGEDFEIHEMYPAYLRIAEMQNESQAKQSFKWALEAEKVHSTLFQKAIEAVDNNTDLEFDEVSICGQCGFTTTEGTPEKCPICGVSKERFRTY</sequence>
<comment type="cofactor">
    <cofactor evidence="1">
        <name>Fe(3+)</name>
        <dbReference type="ChEBI" id="CHEBI:29034"/>
    </cofactor>
</comment>
<dbReference type="SUPFAM" id="SSF57802">
    <property type="entry name" value="Rubredoxin-like"/>
    <property type="match status" value="1"/>
</dbReference>
<evidence type="ECO:0000256" key="3">
    <source>
        <dbReference type="ARBA" id="ARBA00022982"/>
    </source>
</evidence>
<dbReference type="RefSeq" id="WP_089022380.1">
    <property type="nucleotide sequence ID" value="NZ_NIQC01000001.1"/>
</dbReference>
<keyword evidence="2" id="KW-0813">Transport</keyword>
<reference evidence="5 6" key="1">
    <citation type="submission" date="2017-06" db="EMBL/GenBank/DDBJ databases">
        <title>Draft Genome Sequence of Natranaerobius trueperi halophilic, alkalithermophilic bacteria from soda lakes.</title>
        <authorList>
            <person name="Zhao B."/>
        </authorList>
    </citation>
    <scope>NUCLEOTIDE SEQUENCE [LARGE SCALE GENOMIC DNA]</scope>
    <source>
        <strain evidence="5 6">DSM 18760</strain>
    </source>
</reference>
<evidence type="ECO:0000256" key="2">
    <source>
        <dbReference type="ARBA" id="ARBA00022448"/>
    </source>
</evidence>
<dbReference type="OrthoDB" id="9799749at2"/>
<dbReference type="PANTHER" id="PTHR33746:SF4">
    <property type="entry name" value="RUBRERYTHRIN"/>
    <property type="match status" value="1"/>
</dbReference>
<dbReference type="GO" id="GO:0046872">
    <property type="term" value="F:metal ion binding"/>
    <property type="evidence" value="ECO:0007669"/>
    <property type="project" value="InterPro"/>
</dbReference>
<gene>
    <name evidence="5" type="ORF">CDO51_00695</name>
</gene>
<dbReference type="EMBL" id="NIQC01000001">
    <property type="protein sequence ID" value="OWZ84956.1"/>
    <property type="molecule type" value="Genomic_DNA"/>
</dbReference>
<dbReference type="Gene3D" id="2.20.28.10">
    <property type="match status" value="1"/>
</dbReference>
<dbReference type="SUPFAM" id="SSF47240">
    <property type="entry name" value="Ferritin-like"/>
    <property type="match status" value="1"/>
</dbReference>
<dbReference type="InterPro" id="IPR052753">
    <property type="entry name" value="Rbr2/Nigerythrin"/>
</dbReference>
<proteinExistence type="predicted"/>
<dbReference type="CDD" id="cd01041">
    <property type="entry name" value="Rubrerythrin"/>
    <property type="match status" value="1"/>
</dbReference>